<dbReference type="Proteomes" id="UP000234681">
    <property type="component" value="Chromosome 1"/>
</dbReference>
<reference evidence="2" key="1">
    <citation type="submission" date="2005-09" db="EMBL/GenBank/DDBJ databases">
        <authorList>
            <person name="Mural R.J."/>
            <person name="Li P.W."/>
            <person name="Adams M.D."/>
            <person name="Amanatides P.G."/>
            <person name="Baden-Tillson H."/>
            <person name="Barnstead M."/>
            <person name="Chin S.H."/>
            <person name="Dew I."/>
            <person name="Evans C.A."/>
            <person name="Ferriera S."/>
            <person name="Flanigan M."/>
            <person name="Fosler C."/>
            <person name="Glodek A."/>
            <person name="Gu Z."/>
            <person name="Holt R.A."/>
            <person name="Jennings D."/>
            <person name="Kraft C.L."/>
            <person name="Lu F."/>
            <person name="Nguyen T."/>
            <person name="Nusskern D.R."/>
            <person name="Pfannkoch C.M."/>
            <person name="Sitter C."/>
            <person name="Sutton G.G."/>
            <person name="Venter J.C."/>
            <person name="Wang Z."/>
            <person name="Woodage T."/>
            <person name="Zheng X.H."/>
            <person name="Zhong F."/>
        </authorList>
    </citation>
    <scope>NUCLEOTIDE SEQUENCE [LARGE SCALE GENOMIC DNA]</scope>
    <source>
        <strain>BN</strain>
        <strain evidence="2">Sprague-Dawley</strain>
    </source>
</reference>
<organism evidence="1 2">
    <name type="scientific">Rattus norvegicus</name>
    <name type="common">Rat</name>
    <dbReference type="NCBI Taxonomy" id="10116"/>
    <lineage>
        <taxon>Eukaryota</taxon>
        <taxon>Metazoa</taxon>
        <taxon>Chordata</taxon>
        <taxon>Craniata</taxon>
        <taxon>Vertebrata</taxon>
        <taxon>Euteleostomi</taxon>
        <taxon>Mammalia</taxon>
        <taxon>Eutheria</taxon>
        <taxon>Euarchontoglires</taxon>
        <taxon>Glires</taxon>
        <taxon>Rodentia</taxon>
        <taxon>Myomorpha</taxon>
        <taxon>Muroidea</taxon>
        <taxon>Muridae</taxon>
        <taxon>Murinae</taxon>
        <taxon>Rattus</taxon>
    </lineage>
</organism>
<protein>
    <submittedName>
        <fullName evidence="1">Uncharacterized protein MGC73003</fullName>
    </submittedName>
</protein>
<evidence type="ECO:0000313" key="2">
    <source>
        <dbReference type="Proteomes" id="UP000234681"/>
    </source>
</evidence>
<evidence type="ECO:0000313" key="1">
    <source>
        <dbReference type="EMBL" id="EDM12824.1"/>
    </source>
</evidence>
<accession>A6I043</accession>
<name>A6I043_RAT</name>
<gene>
    <name evidence="1" type="primary">MGC73003</name>
    <name evidence="1" type="ORF">rCG_48477</name>
</gene>
<sequence>MYPRESQKSDRRCFRPVTIAWCSPCSFCCCAMTCSSIPSRSYYEWLLLSSSCCSCWPGQPPVP</sequence>
<dbReference type="AlphaFoldDB" id="A6I043"/>
<proteinExistence type="predicted"/>
<dbReference type="EMBL" id="CH473953">
    <property type="protein sequence ID" value="EDM12824.1"/>
    <property type="molecule type" value="Genomic_DNA"/>
</dbReference>